<comment type="caution">
    <text evidence="3">The sequence shown here is derived from an EMBL/GenBank/DDBJ whole genome shotgun (WGS) entry which is preliminary data.</text>
</comment>
<proteinExistence type="predicted"/>
<dbReference type="RefSeq" id="WP_160895214.1">
    <property type="nucleotide sequence ID" value="NZ_WUMU01000016.1"/>
</dbReference>
<dbReference type="AlphaFoldDB" id="A0A6L7G6S9"/>
<gene>
    <name evidence="3" type="ORF">GR170_14730</name>
</gene>
<dbReference type="GO" id="GO:0003677">
    <property type="term" value="F:DNA binding"/>
    <property type="evidence" value="ECO:0007669"/>
    <property type="project" value="InterPro"/>
</dbReference>
<dbReference type="CDD" id="cd00093">
    <property type="entry name" value="HTH_XRE"/>
    <property type="match status" value="1"/>
</dbReference>
<feature type="domain" description="HTH cro/C1-type" evidence="2">
    <location>
        <begin position="69"/>
        <end position="125"/>
    </location>
</feature>
<evidence type="ECO:0000256" key="1">
    <source>
        <dbReference type="SAM" id="MobiDB-lite"/>
    </source>
</evidence>
<dbReference type="Pfam" id="PF01381">
    <property type="entry name" value="HTH_3"/>
    <property type="match status" value="1"/>
</dbReference>
<dbReference type="Gene3D" id="1.10.260.40">
    <property type="entry name" value="lambda repressor-like DNA-binding domains"/>
    <property type="match status" value="1"/>
</dbReference>
<evidence type="ECO:0000259" key="2">
    <source>
        <dbReference type="PROSITE" id="PS50943"/>
    </source>
</evidence>
<dbReference type="InterPro" id="IPR010982">
    <property type="entry name" value="Lambda_DNA-bd_dom_sf"/>
</dbReference>
<dbReference type="Proteomes" id="UP000477911">
    <property type="component" value="Unassembled WGS sequence"/>
</dbReference>
<dbReference type="PROSITE" id="PS50943">
    <property type="entry name" value="HTH_CROC1"/>
    <property type="match status" value="1"/>
</dbReference>
<protein>
    <submittedName>
        <fullName evidence="3">Helix-turn-helix domain-containing protein</fullName>
    </submittedName>
</protein>
<feature type="compositionally biased region" description="Basic and acidic residues" evidence="1">
    <location>
        <begin position="151"/>
        <end position="167"/>
    </location>
</feature>
<dbReference type="InterPro" id="IPR001387">
    <property type="entry name" value="Cro/C1-type_HTH"/>
</dbReference>
<evidence type="ECO:0000313" key="3">
    <source>
        <dbReference type="EMBL" id="MXN19096.1"/>
    </source>
</evidence>
<feature type="region of interest" description="Disordered" evidence="1">
    <location>
        <begin position="146"/>
        <end position="167"/>
    </location>
</feature>
<accession>A0A6L7G6S9</accession>
<reference evidence="3 4" key="1">
    <citation type="submission" date="2019-12" db="EMBL/GenBank/DDBJ databases">
        <authorList>
            <person name="Li M."/>
        </authorList>
    </citation>
    <scope>NUCLEOTIDE SEQUENCE [LARGE SCALE GENOMIC DNA]</scope>
    <source>
        <strain evidence="3 4">GBMRC 2024</strain>
    </source>
</reference>
<keyword evidence="4" id="KW-1185">Reference proteome</keyword>
<dbReference type="SMART" id="SM00530">
    <property type="entry name" value="HTH_XRE"/>
    <property type="match status" value="1"/>
</dbReference>
<name>A0A6L7G6S9_9RHOB</name>
<organism evidence="3 4">
    <name type="scientific">Pseudooceanicola albus</name>
    <dbReference type="NCBI Taxonomy" id="2692189"/>
    <lineage>
        <taxon>Bacteria</taxon>
        <taxon>Pseudomonadati</taxon>
        <taxon>Pseudomonadota</taxon>
        <taxon>Alphaproteobacteria</taxon>
        <taxon>Rhodobacterales</taxon>
        <taxon>Paracoccaceae</taxon>
        <taxon>Pseudooceanicola</taxon>
    </lineage>
</organism>
<sequence length="167" mass="19198">MDQKFLKLAQEQGWVIEAVEEGSCIVRCPEAGCGMRARIRSSGSVPPRINDRVQMDFRATTFDAARRFLRERREDLRLNIAEVEDAAGLTKDHLAKIERDDSDKVPNLETFVIWANTLGFDVVLRPAELPPVTMRMICDTRSLTGRRGRRFQNERDRRRKAGGRDPR</sequence>
<dbReference type="EMBL" id="WUMU01000016">
    <property type="protein sequence ID" value="MXN19096.1"/>
    <property type="molecule type" value="Genomic_DNA"/>
</dbReference>
<dbReference type="SUPFAM" id="SSF47413">
    <property type="entry name" value="lambda repressor-like DNA-binding domains"/>
    <property type="match status" value="1"/>
</dbReference>
<evidence type="ECO:0000313" key="4">
    <source>
        <dbReference type="Proteomes" id="UP000477911"/>
    </source>
</evidence>